<dbReference type="InterPro" id="IPR009081">
    <property type="entry name" value="PP-bd_ACP"/>
</dbReference>
<dbReference type="Proteomes" id="UP000005387">
    <property type="component" value="Unassembled WGS sequence"/>
</dbReference>
<gene>
    <name evidence="2" type="ORF">PaecuDRAFT_1215</name>
</gene>
<dbReference type="InterPro" id="IPR036736">
    <property type="entry name" value="ACP-like_sf"/>
</dbReference>
<dbReference type="OrthoDB" id="2629606at2"/>
<evidence type="ECO:0000313" key="2">
    <source>
        <dbReference type="EMBL" id="EFM11609.1"/>
    </source>
</evidence>
<dbReference type="SUPFAM" id="SSF47336">
    <property type="entry name" value="ACP-like"/>
    <property type="match status" value="1"/>
</dbReference>
<accession>E0I6E3</accession>
<protein>
    <recommendedName>
        <fullName evidence="1">Carrier domain-containing protein</fullName>
    </recommendedName>
</protein>
<keyword evidence="3" id="KW-1185">Reference proteome</keyword>
<reference evidence="2 3" key="1">
    <citation type="submission" date="2010-07" db="EMBL/GenBank/DDBJ databases">
        <title>The draft genome of Paenibacillus curdlanolyticus YK9.</title>
        <authorList>
            <consortium name="US DOE Joint Genome Institute (JGI-PGF)"/>
            <person name="Lucas S."/>
            <person name="Copeland A."/>
            <person name="Lapidus A."/>
            <person name="Cheng J.-F."/>
            <person name="Bruce D."/>
            <person name="Goodwin L."/>
            <person name="Pitluck S."/>
            <person name="Land M.L."/>
            <person name="Hauser L."/>
            <person name="Chang Y.-J."/>
            <person name="Jeffries C."/>
            <person name="Anderson I.J."/>
            <person name="Johnson E."/>
            <person name="Loganathan U."/>
            <person name="Mulhopadhyay B."/>
            <person name="Kyrpides N."/>
            <person name="Woyke T.J."/>
        </authorList>
    </citation>
    <scope>NUCLEOTIDE SEQUENCE [LARGE SCALE GENOMIC DNA]</scope>
    <source>
        <strain evidence="2 3">YK9</strain>
    </source>
</reference>
<dbReference type="STRING" id="717606.PaecuDRAFT_1215"/>
<dbReference type="PROSITE" id="PS50075">
    <property type="entry name" value="CARRIER"/>
    <property type="match status" value="1"/>
</dbReference>
<feature type="domain" description="Carrier" evidence="1">
    <location>
        <begin position="1"/>
        <end position="80"/>
    </location>
</feature>
<organism evidence="2 3">
    <name type="scientific">Paenibacillus curdlanolyticus YK9</name>
    <dbReference type="NCBI Taxonomy" id="717606"/>
    <lineage>
        <taxon>Bacteria</taxon>
        <taxon>Bacillati</taxon>
        <taxon>Bacillota</taxon>
        <taxon>Bacilli</taxon>
        <taxon>Bacillales</taxon>
        <taxon>Paenibacillaceae</taxon>
        <taxon>Paenibacillus</taxon>
    </lineage>
</organism>
<name>E0I6E3_9BACL</name>
<dbReference type="AlphaFoldDB" id="E0I6E3"/>
<dbReference type="RefSeq" id="WP_006037230.1">
    <property type="nucleotide sequence ID" value="NZ_AEDD01000003.1"/>
</dbReference>
<proteinExistence type="predicted"/>
<dbReference type="Gene3D" id="1.10.1200.10">
    <property type="entry name" value="ACP-like"/>
    <property type="match status" value="1"/>
</dbReference>
<evidence type="ECO:0000313" key="3">
    <source>
        <dbReference type="Proteomes" id="UP000005387"/>
    </source>
</evidence>
<dbReference type="Pfam" id="PF00550">
    <property type="entry name" value="PP-binding"/>
    <property type="match status" value="1"/>
</dbReference>
<evidence type="ECO:0000259" key="1">
    <source>
        <dbReference type="PROSITE" id="PS50075"/>
    </source>
</evidence>
<dbReference type="EMBL" id="AEDD01000003">
    <property type="protein sequence ID" value="EFM11609.1"/>
    <property type="molecule type" value="Genomic_DNA"/>
</dbReference>
<sequence length="87" mass="9847">MDTRSLLKELIIEASDHNVTMEDLERVGDSIKQLGLDSLVKIRLVVLIEENFDLNIDVEEVSSEVFDQLSALQHYVESGNQNMTLSI</sequence>